<dbReference type="InterPro" id="IPR050481">
    <property type="entry name" value="UDP-glycosyltransf_plant"/>
</dbReference>
<dbReference type="GO" id="GO:0035251">
    <property type="term" value="F:UDP-glucosyltransferase activity"/>
    <property type="evidence" value="ECO:0000318"/>
    <property type="project" value="GO_Central"/>
</dbReference>
<dbReference type="InParanoid" id="A0A0Q3GQD2"/>
<accession>A0A0Q3GQD2</accession>
<comment type="similarity">
    <text evidence="1">Belongs to the UDP-glycosyltransferase family.</text>
</comment>
<dbReference type="PANTHER" id="PTHR48049">
    <property type="entry name" value="GLYCOSYLTRANSFERASE"/>
    <property type="match status" value="1"/>
</dbReference>
<proteinExistence type="inferred from homology"/>
<sequence>MISVQLWVQVPCALFQIVLASMVAFTGPRLEDFTVPPKWFPFPSSSPIAYRRHEAGWIAGSFRPNASGVSDFDRFCLINERCRIAVYRTHDELEPQILALLSELFQKPSVSVGILPPPPPLDPGNGNDDEHGVRCDVLRWLDDQPPKSVIYAALGSEAPLTEKNLQELALGLELSGVGFLWALRTSAHGERVQGRGLVWREWVPQVEALAHGATAAFLTHCGWGSTVESFGFGHPLVMLPFTKGIGVEVARDENDGSFQRDGVAAAVRRVMVEDEGKVFARNAKKLQAVLADQGRQERCMDELVELLRRYKDA</sequence>
<dbReference type="EnsemblPlants" id="KQK12613">
    <property type="protein sequence ID" value="KQK12613"/>
    <property type="gene ID" value="BRADI_1g04903v3"/>
</dbReference>
<dbReference type="Gene3D" id="3.40.50.2000">
    <property type="entry name" value="Glycogen Phosphorylase B"/>
    <property type="match status" value="2"/>
</dbReference>
<keyword evidence="6" id="KW-1185">Reference proteome</keyword>
<organism evidence="4">
    <name type="scientific">Brachypodium distachyon</name>
    <name type="common">Purple false brome</name>
    <name type="synonym">Trachynia distachya</name>
    <dbReference type="NCBI Taxonomy" id="15368"/>
    <lineage>
        <taxon>Eukaryota</taxon>
        <taxon>Viridiplantae</taxon>
        <taxon>Streptophyta</taxon>
        <taxon>Embryophyta</taxon>
        <taxon>Tracheophyta</taxon>
        <taxon>Spermatophyta</taxon>
        <taxon>Magnoliopsida</taxon>
        <taxon>Liliopsida</taxon>
        <taxon>Poales</taxon>
        <taxon>Poaceae</taxon>
        <taxon>BOP clade</taxon>
        <taxon>Pooideae</taxon>
        <taxon>Stipodae</taxon>
        <taxon>Brachypodieae</taxon>
        <taxon>Brachypodium</taxon>
    </lineage>
</organism>
<gene>
    <name evidence="4" type="ORF">BRADI_1g04903v3</name>
</gene>
<keyword evidence="2" id="KW-0808">Transferase</keyword>
<name>A0A0Q3GQD2_BRADI</name>
<feature type="chain" id="PRO_5036297509" description="UDP-glycosyltransferases domain-containing protein" evidence="3">
    <location>
        <begin position="21"/>
        <end position="313"/>
    </location>
</feature>
<dbReference type="AlphaFoldDB" id="A0A0Q3GQD2"/>
<dbReference type="FunFam" id="3.40.50.2000:FF:000037">
    <property type="entry name" value="Glycosyltransferase"/>
    <property type="match status" value="1"/>
</dbReference>
<dbReference type="CDD" id="cd03784">
    <property type="entry name" value="GT1_Gtf-like"/>
    <property type="match status" value="1"/>
</dbReference>
<evidence type="ECO:0000256" key="3">
    <source>
        <dbReference type="SAM" id="SignalP"/>
    </source>
</evidence>
<protein>
    <recommendedName>
        <fullName evidence="7">UDP-glycosyltransferases domain-containing protein</fullName>
    </recommendedName>
</protein>
<dbReference type="Proteomes" id="UP000008810">
    <property type="component" value="Chromosome 1"/>
</dbReference>
<dbReference type="OrthoDB" id="5835829at2759"/>
<reference evidence="5" key="3">
    <citation type="submission" date="2018-08" db="UniProtKB">
        <authorList>
            <consortium name="EnsemblPlants"/>
        </authorList>
    </citation>
    <scope>IDENTIFICATION</scope>
    <source>
        <strain evidence="5">cv. Bd21</strain>
    </source>
</reference>
<dbReference type="Pfam" id="PF00201">
    <property type="entry name" value="UDPGT"/>
    <property type="match status" value="1"/>
</dbReference>
<reference evidence="4 5" key="1">
    <citation type="journal article" date="2010" name="Nature">
        <title>Genome sequencing and analysis of the model grass Brachypodium distachyon.</title>
        <authorList>
            <consortium name="International Brachypodium Initiative"/>
        </authorList>
    </citation>
    <scope>NUCLEOTIDE SEQUENCE [LARGE SCALE GENOMIC DNA]</scope>
    <source>
        <strain evidence="4 5">Bd21</strain>
    </source>
</reference>
<keyword evidence="3" id="KW-0732">Signal</keyword>
<dbReference type="EMBL" id="CM000880">
    <property type="protein sequence ID" value="KQK12613.1"/>
    <property type="molecule type" value="Genomic_DNA"/>
</dbReference>
<feature type="signal peptide" evidence="3">
    <location>
        <begin position="1"/>
        <end position="20"/>
    </location>
</feature>
<evidence type="ECO:0000256" key="2">
    <source>
        <dbReference type="ARBA" id="ARBA00022679"/>
    </source>
</evidence>
<evidence type="ECO:0008006" key="7">
    <source>
        <dbReference type="Google" id="ProtNLM"/>
    </source>
</evidence>
<reference evidence="4" key="2">
    <citation type="submission" date="2017-06" db="EMBL/GenBank/DDBJ databases">
        <title>WGS assembly of Brachypodium distachyon.</title>
        <authorList>
            <consortium name="The International Brachypodium Initiative"/>
            <person name="Lucas S."/>
            <person name="Harmon-Smith M."/>
            <person name="Lail K."/>
            <person name="Tice H."/>
            <person name="Grimwood J."/>
            <person name="Bruce D."/>
            <person name="Barry K."/>
            <person name="Shu S."/>
            <person name="Lindquist E."/>
            <person name="Wang M."/>
            <person name="Pitluck S."/>
            <person name="Vogel J.P."/>
            <person name="Garvin D.F."/>
            <person name="Mockler T.C."/>
            <person name="Schmutz J."/>
            <person name="Rokhsar D."/>
            <person name="Bevan M.W."/>
        </authorList>
    </citation>
    <scope>NUCLEOTIDE SEQUENCE</scope>
    <source>
        <strain evidence="4">Bd21</strain>
    </source>
</reference>
<evidence type="ECO:0000313" key="6">
    <source>
        <dbReference type="Proteomes" id="UP000008810"/>
    </source>
</evidence>
<evidence type="ECO:0000256" key="1">
    <source>
        <dbReference type="ARBA" id="ARBA00009995"/>
    </source>
</evidence>
<dbReference type="InterPro" id="IPR002213">
    <property type="entry name" value="UDP_glucos_trans"/>
</dbReference>
<dbReference type="PANTHER" id="PTHR48049:SF166">
    <property type="entry name" value="UDP-GLYCOSYLTRANSFERASES DOMAIN-CONTAINING PROTEIN"/>
    <property type="match status" value="1"/>
</dbReference>
<dbReference type="SUPFAM" id="SSF53756">
    <property type="entry name" value="UDP-Glycosyltransferase/glycogen phosphorylase"/>
    <property type="match status" value="1"/>
</dbReference>
<evidence type="ECO:0000313" key="4">
    <source>
        <dbReference type="EMBL" id="KQK12613.1"/>
    </source>
</evidence>
<dbReference type="Gramene" id="KQK12613">
    <property type="protein sequence ID" value="KQK12613"/>
    <property type="gene ID" value="BRADI_1g04903v3"/>
</dbReference>
<evidence type="ECO:0000313" key="5">
    <source>
        <dbReference type="EnsemblPlants" id="KQK12613"/>
    </source>
</evidence>